<dbReference type="PANTHER" id="PTHR42705">
    <property type="entry name" value="BIFUNCTIONAL NON-HOMOLOGOUS END JOINING PROTEIN LIGD"/>
    <property type="match status" value="1"/>
</dbReference>
<name>A0A1M5BHX1_9FIRM</name>
<dbReference type="Pfam" id="PF21686">
    <property type="entry name" value="LigD_Prim-Pol"/>
    <property type="match status" value="1"/>
</dbReference>
<reference evidence="3" key="1">
    <citation type="submission" date="2016-11" db="EMBL/GenBank/DDBJ databases">
        <authorList>
            <person name="Varghese N."/>
            <person name="Submissions S."/>
        </authorList>
    </citation>
    <scope>NUCLEOTIDE SEQUENCE [LARGE SCALE GENOMIC DNA]</scope>
    <source>
        <strain evidence="3">DSM 11792</strain>
    </source>
</reference>
<evidence type="ECO:0000313" key="3">
    <source>
        <dbReference type="Proteomes" id="UP000184196"/>
    </source>
</evidence>
<dbReference type="PANTHER" id="PTHR42705:SF3">
    <property type="entry name" value="ATP-DEPENDENT DNA LIGASE"/>
    <property type="match status" value="1"/>
</dbReference>
<dbReference type="InterPro" id="IPR014145">
    <property type="entry name" value="LigD_pol_dom"/>
</dbReference>
<organism evidence="2 3">
    <name type="scientific">Desulfofundulus australicus DSM 11792</name>
    <dbReference type="NCBI Taxonomy" id="1121425"/>
    <lineage>
        <taxon>Bacteria</taxon>
        <taxon>Bacillati</taxon>
        <taxon>Bacillota</taxon>
        <taxon>Clostridia</taxon>
        <taxon>Eubacteriales</taxon>
        <taxon>Peptococcaceae</taxon>
        <taxon>Desulfofundulus</taxon>
    </lineage>
</organism>
<proteinExistence type="predicted"/>
<keyword evidence="2" id="KW-0436">Ligase</keyword>
<accession>A0A1M5BHX1</accession>
<keyword evidence="3" id="KW-1185">Reference proteome</keyword>
<gene>
    <name evidence="2" type="ORF">SAMN02745218_02214</name>
</gene>
<dbReference type="AlphaFoldDB" id="A0A1M5BHX1"/>
<protein>
    <submittedName>
        <fullName evidence="2">DNA ligase D, polymerase domain-containing protein</fullName>
    </submittedName>
</protein>
<feature type="domain" description="DNA ligase D polymerase" evidence="1">
    <location>
        <begin position="8"/>
        <end position="181"/>
    </location>
</feature>
<evidence type="ECO:0000313" key="2">
    <source>
        <dbReference type="EMBL" id="SHF42016.1"/>
    </source>
</evidence>
<dbReference type="InterPro" id="IPR052171">
    <property type="entry name" value="NHEJ_LigD"/>
</dbReference>
<dbReference type="Gene3D" id="3.90.920.10">
    <property type="entry name" value="DNA primase, PRIM domain"/>
    <property type="match status" value="1"/>
</dbReference>
<evidence type="ECO:0000259" key="1">
    <source>
        <dbReference type="Pfam" id="PF21686"/>
    </source>
</evidence>
<dbReference type="GO" id="GO:0016874">
    <property type="term" value="F:ligase activity"/>
    <property type="evidence" value="ECO:0007669"/>
    <property type="project" value="UniProtKB-KW"/>
</dbReference>
<dbReference type="EMBL" id="FQUW01000028">
    <property type="protein sequence ID" value="SHF42016.1"/>
    <property type="molecule type" value="Genomic_DNA"/>
</dbReference>
<dbReference type="Proteomes" id="UP000184196">
    <property type="component" value="Unassembled WGS sequence"/>
</dbReference>
<sequence>MPPLPTLVACIEVHAWLSTRDNIECPDLAVMDLDPAEGATFRDVLQVALLVHRALAGFGLQAFVKTSGARGLHLFIPLRPVYPFPHVTRAMEYIARLVHEACPSRTTLERAVPRRKDRVYLDYLQNGRGKTMAFPYSLRPLPGAPVSTPLSWDEVCSLEVDPADFNMNTIFERLKETGDLFRDLLVLEQDLDGVLKVAAGAAG</sequence>